<gene>
    <name evidence="3" type="ORF">GCM10010468_74490</name>
</gene>
<dbReference type="EMBL" id="BAAAUV010000036">
    <property type="protein sequence ID" value="GAA3238765.1"/>
    <property type="molecule type" value="Genomic_DNA"/>
</dbReference>
<evidence type="ECO:0000313" key="3">
    <source>
        <dbReference type="EMBL" id="GAA3238765.1"/>
    </source>
</evidence>
<dbReference type="PANTHER" id="PTHR37312:SF1">
    <property type="entry name" value="MEMBRANE-BOUND ACYLTRANSFERASE YKRP-RELATED"/>
    <property type="match status" value="1"/>
</dbReference>
<dbReference type="Proteomes" id="UP001501237">
    <property type="component" value="Unassembled WGS sequence"/>
</dbReference>
<protein>
    <recommendedName>
        <fullName evidence="2">Acyltransferase 3 domain-containing protein</fullName>
    </recommendedName>
</protein>
<evidence type="ECO:0000259" key="2">
    <source>
        <dbReference type="Pfam" id="PF01757"/>
    </source>
</evidence>
<feature type="transmembrane region" description="Helical" evidence="1">
    <location>
        <begin position="213"/>
        <end position="231"/>
    </location>
</feature>
<sequence>MPLFIIVTGYFSRSFGVAKDRSVKLVTSLVVPYLIFQTAYICFERYVGGAHVRFSLYDPYGLMWFILALVVWRASTPFWQRVRRPLAIAVVVSVTSGLFPLPGEFDLHNTIGMIPFYVLGLCLRPSHFEVLRERGVRIGSAALLAAVAVACWLWVREVSIKPLFWGDPYKEMRFTALEGMTVKLGLLAACTVISFAVLAVVPRRHTWFTRLGANTLYVYLLHGFVVYFARYQGLFEEDWTHTMPGALVLAAGAAALAVALSLPPVVRVFRPVMEPELGWAFRR</sequence>
<feature type="transmembrane region" description="Helical" evidence="1">
    <location>
        <begin position="23"/>
        <end position="41"/>
    </location>
</feature>
<comment type="caution">
    <text evidence="3">The sequence shown here is derived from an EMBL/GenBank/DDBJ whole genome shotgun (WGS) entry which is preliminary data.</text>
</comment>
<feature type="transmembrane region" description="Helical" evidence="1">
    <location>
        <begin position="61"/>
        <end position="79"/>
    </location>
</feature>
<feature type="domain" description="Acyltransferase 3" evidence="2">
    <location>
        <begin position="1"/>
        <end position="260"/>
    </location>
</feature>
<dbReference type="PANTHER" id="PTHR37312">
    <property type="entry name" value="MEMBRANE-BOUND ACYLTRANSFERASE YKRP-RELATED"/>
    <property type="match status" value="1"/>
</dbReference>
<dbReference type="InterPro" id="IPR052734">
    <property type="entry name" value="Nod_factor_acetyltransferase"/>
</dbReference>
<feature type="transmembrane region" description="Helical" evidence="1">
    <location>
        <begin position="86"/>
        <end position="101"/>
    </location>
</feature>
<feature type="transmembrane region" description="Helical" evidence="1">
    <location>
        <begin position="180"/>
        <end position="201"/>
    </location>
</feature>
<keyword evidence="1" id="KW-0472">Membrane</keyword>
<dbReference type="Pfam" id="PF01757">
    <property type="entry name" value="Acyl_transf_3"/>
    <property type="match status" value="1"/>
</dbReference>
<evidence type="ECO:0000256" key="1">
    <source>
        <dbReference type="SAM" id="Phobius"/>
    </source>
</evidence>
<name>A0ABP6QN45_9ACTN</name>
<reference evidence="4" key="1">
    <citation type="journal article" date="2019" name="Int. J. Syst. Evol. Microbiol.">
        <title>The Global Catalogue of Microorganisms (GCM) 10K type strain sequencing project: providing services to taxonomists for standard genome sequencing and annotation.</title>
        <authorList>
            <consortium name="The Broad Institute Genomics Platform"/>
            <consortium name="The Broad Institute Genome Sequencing Center for Infectious Disease"/>
            <person name="Wu L."/>
            <person name="Ma J."/>
        </authorList>
    </citation>
    <scope>NUCLEOTIDE SEQUENCE [LARGE SCALE GENOMIC DNA]</scope>
    <source>
        <strain evidence="4">JCM 9377</strain>
    </source>
</reference>
<dbReference type="InterPro" id="IPR002656">
    <property type="entry name" value="Acyl_transf_3_dom"/>
</dbReference>
<evidence type="ECO:0000313" key="4">
    <source>
        <dbReference type="Proteomes" id="UP001501237"/>
    </source>
</evidence>
<keyword evidence="4" id="KW-1185">Reference proteome</keyword>
<feature type="transmembrane region" description="Helical" evidence="1">
    <location>
        <begin position="243"/>
        <end position="263"/>
    </location>
</feature>
<keyword evidence="1" id="KW-0812">Transmembrane</keyword>
<keyword evidence="1" id="KW-1133">Transmembrane helix</keyword>
<proteinExistence type="predicted"/>
<feature type="transmembrane region" description="Helical" evidence="1">
    <location>
        <begin position="135"/>
        <end position="155"/>
    </location>
</feature>
<organism evidence="3 4">
    <name type="scientific">Actinocorallia longicatena</name>
    <dbReference type="NCBI Taxonomy" id="111803"/>
    <lineage>
        <taxon>Bacteria</taxon>
        <taxon>Bacillati</taxon>
        <taxon>Actinomycetota</taxon>
        <taxon>Actinomycetes</taxon>
        <taxon>Streptosporangiales</taxon>
        <taxon>Thermomonosporaceae</taxon>
        <taxon>Actinocorallia</taxon>
    </lineage>
</organism>
<accession>A0ABP6QN45</accession>